<dbReference type="EMBL" id="JBHRTP010000062">
    <property type="protein sequence ID" value="MFC3109985.1"/>
    <property type="molecule type" value="Genomic_DNA"/>
</dbReference>
<dbReference type="Gene3D" id="1.10.443.10">
    <property type="entry name" value="Intergrase catalytic core"/>
    <property type="match status" value="1"/>
</dbReference>
<reference evidence="2" key="1">
    <citation type="journal article" date="2019" name="Int. J. Syst. Evol. Microbiol.">
        <title>The Global Catalogue of Microorganisms (GCM) 10K type strain sequencing project: providing services to taxonomists for standard genome sequencing and annotation.</title>
        <authorList>
            <consortium name="The Broad Institute Genomics Platform"/>
            <consortium name="The Broad Institute Genome Sequencing Center for Infectious Disease"/>
            <person name="Wu L."/>
            <person name="Ma J."/>
        </authorList>
    </citation>
    <scope>NUCLEOTIDE SEQUENCE [LARGE SCALE GENOMIC DNA]</scope>
    <source>
        <strain evidence="2">KCTC 42986</strain>
    </source>
</reference>
<organism evidence="1 2">
    <name type="scientific">Undibacterium arcticum</name>
    <dbReference type="NCBI Taxonomy" id="1762892"/>
    <lineage>
        <taxon>Bacteria</taxon>
        <taxon>Pseudomonadati</taxon>
        <taxon>Pseudomonadota</taxon>
        <taxon>Betaproteobacteria</taxon>
        <taxon>Burkholderiales</taxon>
        <taxon>Oxalobacteraceae</taxon>
        <taxon>Undibacterium</taxon>
    </lineage>
</organism>
<dbReference type="Proteomes" id="UP001595530">
    <property type="component" value="Unassembled WGS sequence"/>
</dbReference>
<name>A0ABV7F4W2_9BURK</name>
<dbReference type="RefSeq" id="WP_390328913.1">
    <property type="nucleotide sequence ID" value="NZ_JBHRTP010000062.1"/>
</dbReference>
<accession>A0ABV7F4W2</accession>
<protein>
    <recommendedName>
        <fullName evidence="3">Integrase</fullName>
    </recommendedName>
</protein>
<evidence type="ECO:0000313" key="1">
    <source>
        <dbReference type="EMBL" id="MFC3109985.1"/>
    </source>
</evidence>
<dbReference type="InterPro" id="IPR013762">
    <property type="entry name" value="Integrase-like_cat_sf"/>
</dbReference>
<sequence length="67" mass="7191">MVLDDKQKPLKAVRDKVLLLIGFAEAFRRSELVALGYEGATRHAATPAPKLLALLRAGTTAQGYPTA</sequence>
<keyword evidence="2" id="KW-1185">Reference proteome</keyword>
<comment type="caution">
    <text evidence="1">The sequence shown here is derived from an EMBL/GenBank/DDBJ whole genome shotgun (WGS) entry which is preliminary data.</text>
</comment>
<proteinExistence type="predicted"/>
<evidence type="ECO:0008006" key="3">
    <source>
        <dbReference type="Google" id="ProtNLM"/>
    </source>
</evidence>
<evidence type="ECO:0000313" key="2">
    <source>
        <dbReference type="Proteomes" id="UP001595530"/>
    </source>
</evidence>
<gene>
    <name evidence="1" type="ORF">ACFOFO_18805</name>
</gene>